<keyword evidence="1" id="KW-0812">Transmembrane</keyword>
<keyword evidence="3" id="KW-1185">Reference proteome</keyword>
<evidence type="ECO:0000313" key="3">
    <source>
        <dbReference type="Proteomes" id="UP000762676"/>
    </source>
</evidence>
<feature type="transmembrane region" description="Helical" evidence="1">
    <location>
        <begin position="135"/>
        <end position="153"/>
    </location>
</feature>
<dbReference type="EMBL" id="BMAT01011096">
    <property type="protein sequence ID" value="GFR66724.1"/>
    <property type="molecule type" value="Genomic_DNA"/>
</dbReference>
<comment type="caution">
    <text evidence="2">The sequence shown here is derived from an EMBL/GenBank/DDBJ whole genome shotgun (WGS) entry which is preliminary data.</text>
</comment>
<dbReference type="Proteomes" id="UP000762676">
    <property type="component" value="Unassembled WGS sequence"/>
</dbReference>
<feature type="transmembrane region" description="Helical" evidence="1">
    <location>
        <begin position="82"/>
        <end position="99"/>
    </location>
</feature>
<gene>
    <name evidence="2" type="ORF">ElyMa_005566000</name>
</gene>
<proteinExistence type="predicted"/>
<evidence type="ECO:0000256" key="1">
    <source>
        <dbReference type="SAM" id="Phobius"/>
    </source>
</evidence>
<evidence type="ECO:0000313" key="2">
    <source>
        <dbReference type="EMBL" id="GFR66724.1"/>
    </source>
</evidence>
<keyword evidence="1" id="KW-1133">Transmembrane helix</keyword>
<name>A0AAV4F147_9GAST</name>
<feature type="transmembrane region" description="Helical" evidence="1">
    <location>
        <begin position="111"/>
        <end position="129"/>
    </location>
</feature>
<accession>A0AAV4F147</accession>
<keyword evidence="1" id="KW-0472">Membrane</keyword>
<organism evidence="2 3">
    <name type="scientific">Elysia marginata</name>
    <dbReference type="NCBI Taxonomy" id="1093978"/>
    <lineage>
        <taxon>Eukaryota</taxon>
        <taxon>Metazoa</taxon>
        <taxon>Spiralia</taxon>
        <taxon>Lophotrochozoa</taxon>
        <taxon>Mollusca</taxon>
        <taxon>Gastropoda</taxon>
        <taxon>Heterobranchia</taxon>
        <taxon>Euthyneura</taxon>
        <taxon>Panpulmonata</taxon>
        <taxon>Sacoglossa</taxon>
        <taxon>Placobranchoidea</taxon>
        <taxon>Plakobranchidae</taxon>
        <taxon>Elysia</taxon>
    </lineage>
</organism>
<reference evidence="2 3" key="1">
    <citation type="journal article" date="2021" name="Elife">
        <title>Chloroplast acquisition without the gene transfer in kleptoplastic sea slugs, Plakobranchus ocellatus.</title>
        <authorList>
            <person name="Maeda T."/>
            <person name="Takahashi S."/>
            <person name="Yoshida T."/>
            <person name="Shimamura S."/>
            <person name="Takaki Y."/>
            <person name="Nagai Y."/>
            <person name="Toyoda A."/>
            <person name="Suzuki Y."/>
            <person name="Arimoto A."/>
            <person name="Ishii H."/>
            <person name="Satoh N."/>
            <person name="Nishiyama T."/>
            <person name="Hasebe M."/>
            <person name="Maruyama T."/>
            <person name="Minagawa J."/>
            <person name="Obokata J."/>
            <person name="Shigenobu S."/>
        </authorList>
    </citation>
    <scope>NUCLEOTIDE SEQUENCE [LARGE SCALE GENOMIC DNA]</scope>
</reference>
<dbReference type="AlphaFoldDB" id="A0AAV4F147"/>
<protein>
    <submittedName>
        <fullName evidence="2">Protein-serine O-palmitoleoyltransferase porcupine-like</fullName>
    </submittedName>
</protein>
<feature type="transmembrane region" description="Helical" evidence="1">
    <location>
        <begin position="160"/>
        <end position="178"/>
    </location>
</feature>
<sequence>MEDDYYFDDMGMDDYGPDDITYEQLVDYLENYEGEITPEMLELLEAYKKGSGQNAMDISRIPVPELIENCVLPSCTQAMQQLLPLFFMCALFRFFCYFNKAGTKEARVPPWLVHLTSAVLGIMVLRSFFSMSLVYLVTCCGFCYFIFCLVCAWNHKYCGLAGTIAVLVFSLSCELLVVDPTTWHKIRGLHFNIYTSHPKQFFHFKMVLDFLWV</sequence>